<keyword evidence="1" id="KW-0732">Signal</keyword>
<dbReference type="WBParaSite" id="PTRK_0000201900.1">
    <property type="protein sequence ID" value="PTRK_0000201900.1"/>
    <property type="gene ID" value="PTRK_0000201900"/>
</dbReference>
<name>A0A0N4Z4V2_PARTI</name>
<sequence>MKLNVIIFLFIFVQISTVKGSLVNLYMSGFLDTKKVAAPSYDGKREIYNSKSRNCFFSPVHCVLLNKNPESVMMFRHLPTVNDKKYFDYYRLKNLLNIHNV</sequence>
<feature type="signal peptide" evidence="1">
    <location>
        <begin position="1"/>
        <end position="20"/>
    </location>
</feature>
<evidence type="ECO:0000313" key="3">
    <source>
        <dbReference type="WBParaSite" id="PTRK_0000201900.1"/>
    </source>
</evidence>
<protein>
    <submittedName>
        <fullName evidence="3">Uncharacterized protein</fullName>
    </submittedName>
</protein>
<evidence type="ECO:0000256" key="1">
    <source>
        <dbReference type="SAM" id="SignalP"/>
    </source>
</evidence>
<proteinExistence type="predicted"/>
<evidence type="ECO:0000313" key="2">
    <source>
        <dbReference type="Proteomes" id="UP000038045"/>
    </source>
</evidence>
<keyword evidence="2" id="KW-1185">Reference proteome</keyword>
<accession>A0A0N4Z4V2</accession>
<feature type="chain" id="PRO_5005891088" evidence="1">
    <location>
        <begin position="21"/>
        <end position="101"/>
    </location>
</feature>
<organism evidence="2 3">
    <name type="scientific">Parastrongyloides trichosuri</name>
    <name type="common">Possum-specific nematode worm</name>
    <dbReference type="NCBI Taxonomy" id="131310"/>
    <lineage>
        <taxon>Eukaryota</taxon>
        <taxon>Metazoa</taxon>
        <taxon>Ecdysozoa</taxon>
        <taxon>Nematoda</taxon>
        <taxon>Chromadorea</taxon>
        <taxon>Rhabditida</taxon>
        <taxon>Tylenchina</taxon>
        <taxon>Panagrolaimomorpha</taxon>
        <taxon>Strongyloidoidea</taxon>
        <taxon>Strongyloididae</taxon>
        <taxon>Parastrongyloides</taxon>
    </lineage>
</organism>
<dbReference type="Proteomes" id="UP000038045">
    <property type="component" value="Unplaced"/>
</dbReference>
<reference evidence="3" key="1">
    <citation type="submission" date="2017-02" db="UniProtKB">
        <authorList>
            <consortium name="WormBaseParasite"/>
        </authorList>
    </citation>
    <scope>IDENTIFICATION</scope>
</reference>
<dbReference type="AlphaFoldDB" id="A0A0N4Z4V2"/>